<gene>
    <name evidence="6" type="ORF">LCGC14_1465470</name>
</gene>
<keyword evidence="1" id="KW-0678">Repressor</keyword>
<sequence length="352" mass="39246">MPGVLPGPEEIDRGMELNERGRKVLEEVVDTYIQRPVPVGSRLVAKSDKFNLSSATIRNIMADLEEMGFLVQPHTSAGRVPTDMGYRYYVDALREKGFGMVEEKFLASLHKSFKDTQDDINRLLNDVTAKVSSMSHCLAFAVPLRADNTTLNRVQLYRYRGNRTVAMLLTNEGLVTSKVLYTDFGLSQRDLDRISDYLNSEFSSCTIDEIKAVVMEQMSREKELADVLITNAMQICREALVFPDCDIIFSGVSELIGLPEFADQVNSIARAIEDKHTIIDILDGLNGGMQAEVLIGGENPESGFRHLSIITSEYRQGDRSLGRVGMIGPTRMDYSNAIPLVEVMARYISSAI</sequence>
<dbReference type="Pfam" id="PF01628">
    <property type="entry name" value="HrcA"/>
    <property type="match status" value="1"/>
</dbReference>
<proteinExistence type="inferred from homology"/>
<evidence type="ECO:0000259" key="5">
    <source>
        <dbReference type="Pfam" id="PF01628"/>
    </source>
</evidence>
<name>A0A0F9JZW0_9ZZZZ</name>
<dbReference type="InterPro" id="IPR036390">
    <property type="entry name" value="WH_DNA-bd_sf"/>
</dbReference>
<dbReference type="HAMAP" id="MF_00081">
    <property type="entry name" value="HrcA"/>
    <property type="match status" value="1"/>
</dbReference>
<dbReference type="GO" id="GO:0003677">
    <property type="term" value="F:DNA binding"/>
    <property type="evidence" value="ECO:0007669"/>
    <property type="project" value="InterPro"/>
</dbReference>
<dbReference type="Gene3D" id="3.30.450.40">
    <property type="match status" value="1"/>
</dbReference>
<reference evidence="6" key="1">
    <citation type="journal article" date="2015" name="Nature">
        <title>Complex archaea that bridge the gap between prokaryotes and eukaryotes.</title>
        <authorList>
            <person name="Spang A."/>
            <person name="Saw J.H."/>
            <person name="Jorgensen S.L."/>
            <person name="Zaremba-Niedzwiedzka K."/>
            <person name="Martijn J."/>
            <person name="Lind A.E."/>
            <person name="van Eijk R."/>
            <person name="Schleper C."/>
            <person name="Guy L."/>
            <person name="Ettema T.J."/>
        </authorList>
    </citation>
    <scope>NUCLEOTIDE SEQUENCE</scope>
</reference>
<dbReference type="AlphaFoldDB" id="A0A0F9JZW0"/>
<dbReference type="PANTHER" id="PTHR34824">
    <property type="entry name" value="HEAT-INDUCIBLE TRANSCRIPTION REPRESSOR HRCA"/>
    <property type="match status" value="1"/>
</dbReference>
<keyword evidence="4" id="KW-0804">Transcription</keyword>
<dbReference type="PIRSF" id="PIRSF005485">
    <property type="entry name" value="HrcA"/>
    <property type="match status" value="1"/>
</dbReference>
<evidence type="ECO:0000256" key="2">
    <source>
        <dbReference type="ARBA" id="ARBA00023015"/>
    </source>
</evidence>
<evidence type="ECO:0000256" key="3">
    <source>
        <dbReference type="ARBA" id="ARBA00023016"/>
    </source>
</evidence>
<evidence type="ECO:0000256" key="1">
    <source>
        <dbReference type="ARBA" id="ARBA00022491"/>
    </source>
</evidence>
<evidence type="ECO:0000256" key="4">
    <source>
        <dbReference type="ARBA" id="ARBA00023163"/>
    </source>
</evidence>
<dbReference type="InterPro" id="IPR036388">
    <property type="entry name" value="WH-like_DNA-bd_sf"/>
</dbReference>
<protein>
    <recommendedName>
        <fullName evidence="5">Heat-inducible transcription repressor HrcA C-terminal domain-containing protein</fullName>
    </recommendedName>
</protein>
<dbReference type="SUPFAM" id="SSF46785">
    <property type="entry name" value="Winged helix' DNA-binding domain"/>
    <property type="match status" value="1"/>
</dbReference>
<dbReference type="InterPro" id="IPR002571">
    <property type="entry name" value="HrcA"/>
</dbReference>
<dbReference type="InterPro" id="IPR023120">
    <property type="entry name" value="WHTH_transcript_rep_HrcA_IDD"/>
</dbReference>
<comment type="caution">
    <text evidence="6">The sequence shown here is derived from an EMBL/GenBank/DDBJ whole genome shotgun (WGS) entry which is preliminary data.</text>
</comment>
<keyword evidence="3" id="KW-0346">Stress response</keyword>
<dbReference type="InterPro" id="IPR021153">
    <property type="entry name" value="HrcA_C"/>
</dbReference>
<evidence type="ECO:0000313" key="6">
    <source>
        <dbReference type="EMBL" id="KKM68001.1"/>
    </source>
</evidence>
<organism evidence="6">
    <name type="scientific">marine sediment metagenome</name>
    <dbReference type="NCBI Taxonomy" id="412755"/>
    <lineage>
        <taxon>unclassified sequences</taxon>
        <taxon>metagenomes</taxon>
        <taxon>ecological metagenomes</taxon>
    </lineage>
</organism>
<keyword evidence="2" id="KW-0805">Transcription regulation</keyword>
<dbReference type="SUPFAM" id="SSF55781">
    <property type="entry name" value="GAF domain-like"/>
    <property type="match status" value="1"/>
</dbReference>
<dbReference type="InterPro" id="IPR029016">
    <property type="entry name" value="GAF-like_dom_sf"/>
</dbReference>
<accession>A0A0F9JZW0</accession>
<feature type="domain" description="Heat-inducible transcription repressor HrcA C-terminal" evidence="5">
    <location>
        <begin position="122"/>
        <end position="338"/>
    </location>
</feature>
<dbReference type="NCBIfam" id="TIGR00331">
    <property type="entry name" value="hrcA"/>
    <property type="match status" value="1"/>
</dbReference>
<dbReference type="GO" id="GO:0045892">
    <property type="term" value="P:negative regulation of DNA-templated transcription"/>
    <property type="evidence" value="ECO:0007669"/>
    <property type="project" value="TreeGrafter"/>
</dbReference>
<dbReference type="PANTHER" id="PTHR34824:SF1">
    <property type="entry name" value="HEAT-INDUCIBLE TRANSCRIPTION REPRESSOR HRCA"/>
    <property type="match status" value="1"/>
</dbReference>
<dbReference type="EMBL" id="LAZR01010250">
    <property type="protein sequence ID" value="KKM68001.1"/>
    <property type="molecule type" value="Genomic_DNA"/>
</dbReference>
<dbReference type="Gene3D" id="1.10.10.10">
    <property type="entry name" value="Winged helix-like DNA-binding domain superfamily/Winged helix DNA-binding domain"/>
    <property type="match status" value="1"/>
</dbReference>
<dbReference type="Gene3D" id="3.30.390.60">
    <property type="entry name" value="Heat-inducible transcription repressor hrca homolog, domain 3"/>
    <property type="match status" value="1"/>
</dbReference>